<evidence type="ECO:0000313" key="2">
    <source>
        <dbReference type="EMBL" id="KON84827.1"/>
    </source>
</evidence>
<keyword evidence="2" id="KW-0808">Transferase</keyword>
<dbReference type="SUPFAM" id="SSF54593">
    <property type="entry name" value="Glyoxalase/Bleomycin resistance protein/Dihydroxybiphenyl dioxygenase"/>
    <property type="match status" value="1"/>
</dbReference>
<dbReference type="AlphaFoldDB" id="A0A0M0G5K9"/>
<dbReference type="RefSeq" id="WP_053428429.1">
    <property type="nucleotide sequence ID" value="NZ_LGUE01000004.1"/>
</dbReference>
<dbReference type="Pfam" id="PF00903">
    <property type="entry name" value="Glyoxalase"/>
    <property type="match status" value="1"/>
</dbReference>
<proteinExistence type="predicted"/>
<name>A0A0M0G5K9_9BACI</name>
<gene>
    <name evidence="2" type="ORF">AF331_12500</name>
</gene>
<dbReference type="Proteomes" id="UP000037405">
    <property type="component" value="Unassembled WGS sequence"/>
</dbReference>
<keyword evidence="3" id="KW-1185">Reference proteome</keyword>
<dbReference type="PANTHER" id="PTHR33990:SF1">
    <property type="entry name" value="PROTEIN YJDN"/>
    <property type="match status" value="1"/>
</dbReference>
<dbReference type="STRING" id="189381.GCA_900166615_01392"/>
<keyword evidence="2" id="KW-0489">Methyltransferase</keyword>
<dbReference type="InterPro" id="IPR028973">
    <property type="entry name" value="PhnB-like"/>
</dbReference>
<reference evidence="3" key="1">
    <citation type="submission" date="2015-07" db="EMBL/GenBank/DDBJ databases">
        <title>Fjat-14235 jcm11544.</title>
        <authorList>
            <person name="Liu B."/>
            <person name="Wang J."/>
            <person name="Zhu Y."/>
            <person name="Liu G."/>
            <person name="Chen Q."/>
            <person name="Chen Z."/>
            <person name="Lan J."/>
            <person name="Che J."/>
            <person name="Ge C."/>
            <person name="Shi H."/>
            <person name="Pan Z."/>
            <person name="Liu X."/>
        </authorList>
    </citation>
    <scope>NUCLEOTIDE SEQUENCE [LARGE SCALE GENOMIC DNA]</scope>
    <source>
        <strain evidence="3">JCM 11544</strain>
    </source>
</reference>
<protein>
    <submittedName>
        <fullName evidence="2">3-demethylubiquinone-9 3-methyltransferase</fullName>
    </submittedName>
</protein>
<dbReference type="EMBL" id="LGUE01000004">
    <property type="protein sequence ID" value="KON84827.1"/>
    <property type="molecule type" value="Genomic_DNA"/>
</dbReference>
<evidence type="ECO:0000313" key="3">
    <source>
        <dbReference type="Proteomes" id="UP000037405"/>
    </source>
</evidence>
<dbReference type="GO" id="GO:0008168">
    <property type="term" value="F:methyltransferase activity"/>
    <property type="evidence" value="ECO:0007669"/>
    <property type="project" value="UniProtKB-KW"/>
</dbReference>
<evidence type="ECO:0000259" key="1">
    <source>
        <dbReference type="Pfam" id="PF00903"/>
    </source>
</evidence>
<comment type="caution">
    <text evidence="2">The sequence shown here is derived from an EMBL/GenBank/DDBJ whole genome shotgun (WGS) entry which is preliminary data.</text>
</comment>
<dbReference type="InterPro" id="IPR004360">
    <property type="entry name" value="Glyas_Fos-R_dOase_dom"/>
</dbReference>
<organism evidence="2 3">
    <name type="scientific">Rossellomorea marisflavi</name>
    <dbReference type="NCBI Taxonomy" id="189381"/>
    <lineage>
        <taxon>Bacteria</taxon>
        <taxon>Bacillati</taxon>
        <taxon>Bacillota</taxon>
        <taxon>Bacilli</taxon>
        <taxon>Bacillales</taxon>
        <taxon>Bacillaceae</taxon>
        <taxon>Rossellomorea</taxon>
    </lineage>
</organism>
<dbReference type="GO" id="GO:0032259">
    <property type="term" value="P:methylation"/>
    <property type="evidence" value="ECO:0007669"/>
    <property type="project" value="UniProtKB-KW"/>
</dbReference>
<dbReference type="InterPro" id="IPR029068">
    <property type="entry name" value="Glyas_Bleomycin-R_OHBP_Dase"/>
</dbReference>
<dbReference type="OrthoDB" id="9795306at2"/>
<sequence length="147" mass="16093">MKSIVYLQFNGQAQEALTFYEKALQGKVQQVTFGAIPQEPPLPAEEQTMIMESLLDFSGNTIMISDVLPSMQAVTGPITPGSNVIISLIDGDPDLNQTYFDHLSQGGTIIMPLSSVPWSSSFGMVKDRFGVVWKFNSDASTFLNQLV</sequence>
<keyword evidence="2" id="KW-0830">Ubiquinone</keyword>
<feature type="domain" description="Glyoxalase/fosfomycin resistance/dioxygenase" evidence="1">
    <location>
        <begin position="8"/>
        <end position="135"/>
    </location>
</feature>
<dbReference type="Gene3D" id="3.10.180.10">
    <property type="entry name" value="2,3-Dihydroxybiphenyl 1,2-Dioxygenase, domain 1"/>
    <property type="match status" value="1"/>
</dbReference>
<dbReference type="PANTHER" id="PTHR33990">
    <property type="entry name" value="PROTEIN YJDN-RELATED"/>
    <property type="match status" value="1"/>
</dbReference>
<dbReference type="PATRIC" id="fig|189381.12.peg.2537"/>
<accession>A0A0M0G5K9</accession>
<dbReference type="CDD" id="cd06588">
    <property type="entry name" value="PhnB_like"/>
    <property type="match status" value="1"/>
</dbReference>